<evidence type="ECO:0000256" key="2">
    <source>
        <dbReference type="ARBA" id="ARBA00023012"/>
    </source>
</evidence>
<accession>A0A2M9G0P9</accession>
<feature type="domain" description="Response regulatory" evidence="4">
    <location>
        <begin position="1"/>
        <end position="109"/>
    </location>
</feature>
<dbReference type="InterPro" id="IPR011006">
    <property type="entry name" value="CheY-like_superfamily"/>
</dbReference>
<dbReference type="InterPro" id="IPR001789">
    <property type="entry name" value="Sig_transdc_resp-reg_receiver"/>
</dbReference>
<keyword evidence="1 3" id="KW-0597">Phosphoprotein</keyword>
<evidence type="ECO:0000256" key="1">
    <source>
        <dbReference type="ARBA" id="ARBA00022553"/>
    </source>
</evidence>
<dbReference type="SMART" id="SM00448">
    <property type="entry name" value="REC"/>
    <property type="match status" value="1"/>
</dbReference>
<dbReference type="PANTHER" id="PTHR44591">
    <property type="entry name" value="STRESS RESPONSE REGULATOR PROTEIN 1"/>
    <property type="match status" value="1"/>
</dbReference>
<feature type="modified residue" description="4-aspartylphosphate" evidence="3">
    <location>
        <position position="40"/>
    </location>
</feature>
<dbReference type="Gene3D" id="3.40.50.2300">
    <property type="match status" value="1"/>
</dbReference>
<dbReference type="Proteomes" id="UP000229498">
    <property type="component" value="Unassembled WGS sequence"/>
</dbReference>
<evidence type="ECO:0000259" key="4">
    <source>
        <dbReference type="PROSITE" id="PS50110"/>
    </source>
</evidence>
<comment type="caution">
    <text evidence="5">The sequence shown here is derived from an EMBL/GenBank/DDBJ whole genome shotgun (WGS) entry which is preliminary data.</text>
</comment>
<dbReference type="InterPro" id="IPR050595">
    <property type="entry name" value="Bact_response_regulator"/>
</dbReference>
<protein>
    <submittedName>
        <fullName evidence="5">Response regulator</fullName>
    </submittedName>
</protein>
<dbReference type="GO" id="GO:0000160">
    <property type="term" value="P:phosphorelay signal transduction system"/>
    <property type="evidence" value="ECO:0007669"/>
    <property type="project" value="UniProtKB-KW"/>
</dbReference>
<dbReference type="SUPFAM" id="SSF52172">
    <property type="entry name" value="CheY-like"/>
    <property type="match status" value="1"/>
</dbReference>
<evidence type="ECO:0000256" key="3">
    <source>
        <dbReference type="PROSITE-ProRule" id="PRU00169"/>
    </source>
</evidence>
<dbReference type="PROSITE" id="PS50110">
    <property type="entry name" value="RESPONSE_REGULATORY"/>
    <property type="match status" value="1"/>
</dbReference>
<proteinExistence type="predicted"/>
<dbReference type="AlphaFoldDB" id="A0A2M9G0P9"/>
<keyword evidence="6" id="KW-1185">Reference proteome</keyword>
<keyword evidence="2" id="KW-0902">Two-component regulatory system</keyword>
<evidence type="ECO:0000313" key="6">
    <source>
        <dbReference type="Proteomes" id="UP000229498"/>
    </source>
</evidence>
<dbReference type="PANTHER" id="PTHR44591:SF14">
    <property type="entry name" value="PROTEIN PILG"/>
    <property type="match status" value="1"/>
</dbReference>
<dbReference type="Pfam" id="PF00072">
    <property type="entry name" value="Response_reg"/>
    <property type="match status" value="1"/>
</dbReference>
<evidence type="ECO:0000313" key="5">
    <source>
        <dbReference type="EMBL" id="PJK29283.1"/>
    </source>
</evidence>
<dbReference type="EMBL" id="PHIG01000034">
    <property type="protein sequence ID" value="PJK29283.1"/>
    <property type="molecule type" value="Genomic_DNA"/>
</dbReference>
<sequence>MREALDLVLRQAGHEAVLTGDGEAALASLGDSAFDVLVLDIWMPKRGGLDVMKAITENWPEMPVIVISGGGPDATLENVTAVADLYGAIRVLYKPFDDEELVEAVAEALGA</sequence>
<reference evidence="5 6" key="1">
    <citation type="submission" date="2017-11" db="EMBL/GenBank/DDBJ databases">
        <title>Draft genome sequence of Rhizobiales bacterium SY3-13.</title>
        <authorList>
            <person name="Sun C."/>
        </authorList>
    </citation>
    <scope>NUCLEOTIDE SEQUENCE [LARGE SCALE GENOMIC DNA]</scope>
    <source>
        <strain evidence="5 6">SY3-13</strain>
    </source>
</reference>
<gene>
    <name evidence="5" type="ORF">CVT23_12895</name>
</gene>
<organism evidence="5 6">
    <name type="scientific">Minwuia thermotolerans</name>
    <dbReference type="NCBI Taxonomy" id="2056226"/>
    <lineage>
        <taxon>Bacteria</taxon>
        <taxon>Pseudomonadati</taxon>
        <taxon>Pseudomonadota</taxon>
        <taxon>Alphaproteobacteria</taxon>
        <taxon>Minwuiales</taxon>
        <taxon>Minwuiaceae</taxon>
        <taxon>Minwuia</taxon>
    </lineage>
</organism>
<name>A0A2M9G0P9_9PROT</name>